<name>A0AAD2JGC0_9STRA</name>
<gene>
    <name evidence="1" type="ORF">CYCCA115_LOCUS11185</name>
</gene>
<evidence type="ECO:0000313" key="2">
    <source>
        <dbReference type="Proteomes" id="UP001295423"/>
    </source>
</evidence>
<reference evidence="1" key="1">
    <citation type="submission" date="2023-08" db="EMBL/GenBank/DDBJ databases">
        <authorList>
            <person name="Audoor S."/>
            <person name="Bilcke G."/>
        </authorList>
    </citation>
    <scope>NUCLEOTIDE SEQUENCE</scope>
</reference>
<dbReference type="AlphaFoldDB" id="A0AAD2JGC0"/>
<proteinExistence type="predicted"/>
<keyword evidence="2" id="KW-1185">Reference proteome</keyword>
<organism evidence="1 2">
    <name type="scientific">Cylindrotheca closterium</name>
    <dbReference type="NCBI Taxonomy" id="2856"/>
    <lineage>
        <taxon>Eukaryota</taxon>
        <taxon>Sar</taxon>
        <taxon>Stramenopiles</taxon>
        <taxon>Ochrophyta</taxon>
        <taxon>Bacillariophyta</taxon>
        <taxon>Bacillariophyceae</taxon>
        <taxon>Bacillariophycidae</taxon>
        <taxon>Bacillariales</taxon>
        <taxon>Bacillariaceae</taxon>
        <taxon>Cylindrotheca</taxon>
    </lineage>
</organism>
<dbReference type="Proteomes" id="UP001295423">
    <property type="component" value="Unassembled WGS sequence"/>
</dbReference>
<evidence type="ECO:0000313" key="1">
    <source>
        <dbReference type="EMBL" id="CAJ1947522.1"/>
    </source>
</evidence>
<comment type="caution">
    <text evidence="1">The sequence shown here is derived from an EMBL/GenBank/DDBJ whole genome shotgun (WGS) entry which is preliminary data.</text>
</comment>
<accession>A0AAD2JGC0</accession>
<sequence>MWLEADEPAKTFGILMSPCSNRKPQLVVMQGKAKAWADQIQPSFFHCYDVLPLLCTTIQETLEYPMALTFFSPQEWDQILSPVLRAALPKADICGNFPHAMVYTLISLQGVGVPYPYGLQVIKQTWSDLDSLSIHLEFDSPSLQPMRQGDQLLVDLFIDSLVDQLTLK</sequence>
<dbReference type="EMBL" id="CAKOGP040001730">
    <property type="protein sequence ID" value="CAJ1947522.1"/>
    <property type="molecule type" value="Genomic_DNA"/>
</dbReference>
<protein>
    <submittedName>
        <fullName evidence="1">Uncharacterized protein</fullName>
    </submittedName>
</protein>